<evidence type="ECO:0000256" key="1">
    <source>
        <dbReference type="SAM" id="MobiDB-lite"/>
    </source>
</evidence>
<keyword evidence="4" id="KW-1185">Reference proteome</keyword>
<accession>A0A8J5LQQ7</accession>
<evidence type="ECO:0000313" key="4">
    <source>
        <dbReference type="Proteomes" id="UP000734854"/>
    </source>
</evidence>
<evidence type="ECO:0000256" key="2">
    <source>
        <dbReference type="SAM" id="Phobius"/>
    </source>
</evidence>
<keyword evidence="2" id="KW-0812">Transmembrane</keyword>
<feature type="compositionally biased region" description="Low complexity" evidence="1">
    <location>
        <begin position="185"/>
        <end position="201"/>
    </location>
</feature>
<feature type="transmembrane region" description="Helical" evidence="2">
    <location>
        <begin position="279"/>
        <end position="299"/>
    </location>
</feature>
<dbReference type="PANTHER" id="PTHR34558">
    <property type="entry name" value="EXPRESSED PROTEIN"/>
    <property type="match status" value="1"/>
</dbReference>
<reference evidence="3 4" key="1">
    <citation type="submission" date="2020-08" db="EMBL/GenBank/DDBJ databases">
        <title>Plant Genome Project.</title>
        <authorList>
            <person name="Zhang R.-G."/>
        </authorList>
    </citation>
    <scope>NUCLEOTIDE SEQUENCE [LARGE SCALE GENOMIC DNA]</scope>
    <source>
        <tissue evidence="3">Rhizome</tissue>
    </source>
</reference>
<sequence length="377" mass="41281">MALGSKGSNNRLLRARHGVVQWLAQHTSHPQGEEIMRIKEKKAAQSAVDQGLGLGTMRPMSSQRVARLLLSLCLRLLITHCSKRTHSLTPPNPNNTELLLCTCRPAPSHSLLATVPFNPSNSPNSFLPIKHPDPVHFYTPSMDRPLPFTLLLLSLMAAIALARPPPEQSRVGAALQLDHLQEASAPASSESKAAGAPESAPQNEHRRPTDKSIAGAEVMLGGLATAVFAAIFAYIWYRPISSLPPATRAIADRSVSFYFSAATLTGAETFSQQCCRPEILCALVVSIFFLLRAVVIRYCDRKYRPISSLPPATRAIADRSVSFYFSAATLTGAETFSQQCCRPEILCALVVSIFFLLRAVVIRYCDRKILGTTDRRY</sequence>
<comment type="caution">
    <text evidence="3">The sequence shown here is derived from an EMBL/GenBank/DDBJ whole genome shotgun (WGS) entry which is preliminary data.</text>
</comment>
<evidence type="ECO:0000313" key="3">
    <source>
        <dbReference type="EMBL" id="KAG6526125.1"/>
    </source>
</evidence>
<dbReference type="EMBL" id="JACMSC010000004">
    <property type="protein sequence ID" value="KAG6526125.1"/>
    <property type="molecule type" value="Genomic_DNA"/>
</dbReference>
<protein>
    <submittedName>
        <fullName evidence="3">Uncharacterized protein</fullName>
    </submittedName>
</protein>
<feature type="region of interest" description="Disordered" evidence="1">
    <location>
        <begin position="185"/>
        <end position="209"/>
    </location>
</feature>
<dbReference type="Proteomes" id="UP000734854">
    <property type="component" value="Unassembled WGS sequence"/>
</dbReference>
<dbReference type="AlphaFoldDB" id="A0A8J5LQQ7"/>
<dbReference type="PANTHER" id="PTHR34558:SF9">
    <property type="entry name" value="F3L24.15 PROTEIN"/>
    <property type="match status" value="1"/>
</dbReference>
<keyword evidence="2" id="KW-0472">Membrane</keyword>
<gene>
    <name evidence="3" type="ORF">ZIOFF_016102</name>
</gene>
<proteinExistence type="predicted"/>
<feature type="transmembrane region" description="Helical" evidence="2">
    <location>
        <begin position="345"/>
        <end position="364"/>
    </location>
</feature>
<name>A0A8J5LQQ7_ZINOF</name>
<feature type="transmembrane region" description="Helical" evidence="2">
    <location>
        <begin position="213"/>
        <end position="237"/>
    </location>
</feature>
<organism evidence="3 4">
    <name type="scientific">Zingiber officinale</name>
    <name type="common">Ginger</name>
    <name type="synonym">Amomum zingiber</name>
    <dbReference type="NCBI Taxonomy" id="94328"/>
    <lineage>
        <taxon>Eukaryota</taxon>
        <taxon>Viridiplantae</taxon>
        <taxon>Streptophyta</taxon>
        <taxon>Embryophyta</taxon>
        <taxon>Tracheophyta</taxon>
        <taxon>Spermatophyta</taxon>
        <taxon>Magnoliopsida</taxon>
        <taxon>Liliopsida</taxon>
        <taxon>Zingiberales</taxon>
        <taxon>Zingiberaceae</taxon>
        <taxon>Zingiber</taxon>
    </lineage>
</organism>
<keyword evidence="2" id="KW-1133">Transmembrane helix</keyword>